<dbReference type="InterPro" id="IPR042815">
    <property type="entry name" value="DRC10"/>
</dbReference>
<dbReference type="GeneID" id="114862684"/>
<dbReference type="PANTHER" id="PTHR31598:SF1">
    <property type="entry name" value="DYNEIN REGULATORY COMPLEX PROTEIN 10"/>
    <property type="match status" value="1"/>
</dbReference>
<feature type="coiled-coil region" evidence="12">
    <location>
        <begin position="295"/>
        <end position="357"/>
    </location>
</feature>
<evidence type="ECO:0000256" key="5">
    <source>
        <dbReference type="ARBA" id="ARBA00022490"/>
    </source>
</evidence>
<comment type="subunit">
    <text evidence="11">Component of the nexin-dynein regulatory complex (N-DRC). Interacts with CFAP52.</text>
</comment>
<evidence type="ECO:0000256" key="12">
    <source>
        <dbReference type="SAM" id="Coils"/>
    </source>
</evidence>
<evidence type="ECO:0000256" key="3">
    <source>
        <dbReference type="ARBA" id="ARBA00009071"/>
    </source>
</evidence>
<feature type="region of interest" description="Disordered" evidence="13">
    <location>
        <begin position="84"/>
        <end position="106"/>
    </location>
</feature>
<dbReference type="Pfam" id="PF00612">
    <property type="entry name" value="IQ"/>
    <property type="match status" value="1"/>
</dbReference>
<evidence type="ECO:0000256" key="2">
    <source>
        <dbReference type="ARBA" id="ARBA00004611"/>
    </source>
</evidence>
<comment type="similarity">
    <text evidence="3">Belongs to the DRC10 family.</text>
</comment>
<evidence type="ECO:0000256" key="1">
    <source>
        <dbReference type="ARBA" id="ARBA00003029"/>
    </source>
</evidence>
<dbReference type="SMART" id="SM00015">
    <property type="entry name" value="IQ"/>
    <property type="match status" value="1"/>
</dbReference>
<feature type="region of interest" description="Disordered" evidence="13">
    <location>
        <begin position="1"/>
        <end position="22"/>
    </location>
</feature>
<evidence type="ECO:0000256" key="8">
    <source>
        <dbReference type="ARBA" id="ARBA00023212"/>
    </source>
</evidence>
<dbReference type="CTD" id="115811"/>
<evidence type="ECO:0000256" key="10">
    <source>
        <dbReference type="ARBA" id="ARBA00032180"/>
    </source>
</evidence>
<organism evidence="14 15">
    <name type="scientific">Betta splendens</name>
    <name type="common">Siamese fighting fish</name>
    <dbReference type="NCBI Taxonomy" id="158456"/>
    <lineage>
        <taxon>Eukaryota</taxon>
        <taxon>Metazoa</taxon>
        <taxon>Chordata</taxon>
        <taxon>Craniata</taxon>
        <taxon>Vertebrata</taxon>
        <taxon>Euteleostomi</taxon>
        <taxon>Actinopterygii</taxon>
        <taxon>Neopterygii</taxon>
        <taxon>Teleostei</taxon>
        <taxon>Neoteleostei</taxon>
        <taxon>Acanthomorphata</taxon>
        <taxon>Anabantaria</taxon>
        <taxon>Anabantiformes</taxon>
        <taxon>Anabantoidei</taxon>
        <taxon>Osphronemidae</taxon>
        <taxon>Betta</taxon>
    </lineage>
</organism>
<proteinExistence type="inferred from homology"/>
<dbReference type="AlphaFoldDB" id="A0A6P7NH06"/>
<evidence type="ECO:0000256" key="7">
    <source>
        <dbReference type="ARBA" id="ARBA00023069"/>
    </source>
</evidence>
<dbReference type="RefSeq" id="XP_055367252.1">
    <property type="nucleotide sequence ID" value="XM_055511277.1"/>
</dbReference>
<keyword evidence="12" id="KW-0175">Coiled coil</keyword>
<evidence type="ECO:0000256" key="9">
    <source>
        <dbReference type="ARBA" id="ARBA00023273"/>
    </source>
</evidence>
<dbReference type="CDD" id="cd23767">
    <property type="entry name" value="IQCD"/>
    <property type="match status" value="1"/>
</dbReference>
<dbReference type="OrthoDB" id="536093at2759"/>
<comment type="subcellular location">
    <subcellularLocation>
        <location evidence="2">Cytoplasm</location>
        <location evidence="2">Cytoskeleton</location>
        <location evidence="2">Flagellum axoneme</location>
    </subcellularLocation>
</comment>
<gene>
    <name evidence="15 16 17" type="primary">iqcd</name>
</gene>
<sequence length="398" mass="45863">MSAEETTLLMRPKSEDALNPHEGSQQKLFSVEVRRISNILENCIRQVEIAASLSAISHINTSNVMDKRLSKALQEHQSLHKRLEGLHVKQESGGEQEEDDETAKRASHQIERNIKNNVRDILRLLRSRSDAMSGLREVLEIELGENERKLIAGLKVFNRQMVERLLRSPDEELQLDLYKQASPSPALSLEGLVSKEEKVGAAMKQADSLIQEIETEIKHLKGSLRDNDPQGADVSRLTDKQGSPRVSMSKKQAGLQQEIHQVKIQLSALALENRQTERVLQERNLKVENEIEYLLQDFDEKMEKKQANLELNEIEKERDEEELRRLEVPFTELKAEYDQVQEKRRLLEEKRKDELKTLELKTKAAIFAQAWWRGYSVRKALRNKGKSKKSKKGKAKKK</sequence>
<dbReference type="InterPro" id="IPR000048">
    <property type="entry name" value="IQ_motif_EF-hand-BS"/>
</dbReference>
<evidence type="ECO:0000313" key="17">
    <source>
        <dbReference type="RefSeq" id="XP_055367252.1"/>
    </source>
</evidence>
<keyword evidence="9" id="KW-0966">Cell projection</keyword>
<accession>A0A6P7NH06</accession>
<dbReference type="RefSeq" id="XP_029019094.1">
    <property type="nucleotide sequence ID" value="XM_029163261.2"/>
</dbReference>
<keyword evidence="5" id="KW-0963">Cytoplasm</keyword>
<protein>
    <recommendedName>
        <fullName evidence="4">Dynein regulatory complex protein 10</fullName>
    </recommendedName>
    <alternativeName>
        <fullName evidence="10">IQ domain-containing protein D</fullName>
    </alternativeName>
</protein>
<dbReference type="Proteomes" id="UP000515150">
    <property type="component" value="Chromosome 9"/>
</dbReference>
<keyword evidence="14" id="KW-1185">Reference proteome</keyword>
<name>A0A6P7NH06_BETSP</name>
<dbReference type="RefSeq" id="XP_055367251.1">
    <property type="nucleotide sequence ID" value="XM_055511276.1"/>
</dbReference>
<dbReference type="PANTHER" id="PTHR31598">
    <property type="entry name" value="IQ DOMAIN-CONTAINING PROTEIN D"/>
    <property type="match status" value="1"/>
</dbReference>
<keyword evidence="8" id="KW-0206">Cytoskeleton</keyword>
<evidence type="ECO:0000313" key="14">
    <source>
        <dbReference type="Proteomes" id="UP000515150"/>
    </source>
</evidence>
<dbReference type="PROSITE" id="PS50096">
    <property type="entry name" value="IQ"/>
    <property type="match status" value="1"/>
</dbReference>
<feature type="region of interest" description="Disordered" evidence="13">
    <location>
        <begin position="223"/>
        <end position="245"/>
    </location>
</feature>
<evidence type="ECO:0000313" key="15">
    <source>
        <dbReference type="RefSeq" id="XP_029019094.1"/>
    </source>
</evidence>
<evidence type="ECO:0000256" key="4">
    <source>
        <dbReference type="ARBA" id="ARBA00021752"/>
    </source>
</evidence>
<dbReference type="InParanoid" id="A0A6P7NH06"/>
<evidence type="ECO:0000313" key="16">
    <source>
        <dbReference type="RefSeq" id="XP_055367251.1"/>
    </source>
</evidence>
<evidence type="ECO:0000256" key="6">
    <source>
        <dbReference type="ARBA" id="ARBA00022846"/>
    </source>
</evidence>
<comment type="function">
    <text evidence="1">Component of the nexin-dynein regulatory complex (N-DRC), a key regulator of ciliary/flagellar motility which maintains the alignment and integrity of the distal axoneme and regulates microtubule sliding in motile axonemes.</text>
</comment>
<keyword evidence="7" id="KW-0969">Cilium</keyword>
<evidence type="ECO:0000256" key="11">
    <source>
        <dbReference type="ARBA" id="ARBA00046836"/>
    </source>
</evidence>
<evidence type="ECO:0000256" key="13">
    <source>
        <dbReference type="SAM" id="MobiDB-lite"/>
    </source>
</evidence>
<reference evidence="15 16" key="1">
    <citation type="submission" date="2025-04" db="UniProtKB">
        <authorList>
            <consortium name="RefSeq"/>
        </authorList>
    </citation>
    <scope>IDENTIFICATION</scope>
</reference>
<keyword evidence="6" id="KW-0282">Flagellum</keyword>
<dbReference type="KEGG" id="bspl:114862684"/>